<protein>
    <recommendedName>
        <fullName evidence="6">Mitochondrial distribution/morphology family 35/apoptosis</fullName>
    </recommendedName>
</protein>
<dbReference type="Proteomes" id="UP000320762">
    <property type="component" value="Unassembled WGS sequence"/>
</dbReference>
<evidence type="ECO:0000313" key="4">
    <source>
        <dbReference type="EMBL" id="TRM62287.1"/>
    </source>
</evidence>
<organism evidence="4 5">
    <name type="scientific">Schizophyllum amplum</name>
    <dbReference type="NCBI Taxonomy" id="97359"/>
    <lineage>
        <taxon>Eukaryota</taxon>
        <taxon>Fungi</taxon>
        <taxon>Dikarya</taxon>
        <taxon>Basidiomycota</taxon>
        <taxon>Agaricomycotina</taxon>
        <taxon>Agaricomycetes</taxon>
        <taxon>Agaricomycetidae</taxon>
        <taxon>Agaricales</taxon>
        <taxon>Schizophyllaceae</taxon>
        <taxon>Schizophyllum</taxon>
    </lineage>
</organism>
<dbReference type="OrthoDB" id="19091at2759"/>
<dbReference type="AlphaFoldDB" id="A0A550CBX2"/>
<dbReference type="Pfam" id="PF05254">
    <property type="entry name" value="UPF0203"/>
    <property type="match status" value="1"/>
</dbReference>
<comment type="similarity">
    <text evidence="1">Belongs to the TRIAP1/MDM35 family.</text>
</comment>
<evidence type="ECO:0000256" key="1">
    <source>
        <dbReference type="ARBA" id="ARBA00006196"/>
    </source>
</evidence>
<dbReference type="EMBL" id="VDMD01000013">
    <property type="protein sequence ID" value="TRM62287.1"/>
    <property type="molecule type" value="Genomic_DNA"/>
</dbReference>
<keyword evidence="5" id="KW-1185">Reference proteome</keyword>
<dbReference type="STRING" id="97359.A0A550CBX2"/>
<keyword evidence="2" id="KW-1015">Disulfide bond</keyword>
<evidence type="ECO:0000256" key="2">
    <source>
        <dbReference type="ARBA" id="ARBA00023157"/>
    </source>
</evidence>
<sequence length="76" mass="8398">LLGACGRHGDAARAEFSKKKAQEFQDKCGSVWNEYRVCVQQAVKDKGLDTLLQSAREENPLTDPDTRHPASDGQPK</sequence>
<comment type="caution">
    <text evidence="4">The sequence shown here is derived from an EMBL/GenBank/DDBJ whole genome shotgun (WGS) entry which is preliminary data.</text>
</comment>
<accession>A0A550CBX2</accession>
<gene>
    <name evidence="4" type="ORF">BD626DRAFT_498745</name>
</gene>
<evidence type="ECO:0000256" key="3">
    <source>
        <dbReference type="SAM" id="MobiDB-lite"/>
    </source>
</evidence>
<name>A0A550CBX2_9AGAR</name>
<evidence type="ECO:0008006" key="6">
    <source>
        <dbReference type="Google" id="ProtNLM"/>
    </source>
</evidence>
<proteinExistence type="inferred from homology"/>
<feature type="region of interest" description="Disordered" evidence="3">
    <location>
        <begin position="55"/>
        <end position="76"/>
    </location>
</feature>
<feature type="non-terminal residue" evidence="4">
    <location>
        <position position="1"/>
    </location>
</feature>
<reference evidence="4 5" key="1">
    <citation type="journal article" date="2019" name="New Phytol.">
        <title>Comparative genomics reveals unique wood-decay strategies and fruiting body development in the Schizophyllaceae.</title>
        <authorList>
            <person name="Almasi E."/>
            <person name="Sahu N."/>
            <person name="Krizsan K."/>
            <person name="Balint B."/>
            <person name="Kovacs G.M."/>
            <person name="Kiss B."/>
            <person name="Cseklye J."/>
            <person name="Drula E."/>
            <person name="Henrissat B."/>
            <person name="Nagy I."/>
            <person name="Chovatia M."/>
            <person name="Adam C."/>
            <person name="LaButti K."/>
            <person name="Lipzen A."/>
            <person name="Riley R."/>
            <person name="Grigoriev I.V."/>
            <person name="Nagy L.G."/>
        </authorList>
    </citation>
    <scope>NUCLEOTIDE SEQUENCE [LARGE SCALE GENOMIC DNA]</scope>
    <source>
        <strain evidence="4 5">NL-1724</strain>
    </source>
</reference>
<evidence type="ECO:0000313" key="5">
    <source>
        <dbReference type="Proteomes" id="UP000320762"/>
    </source>
</evidence>
<dbReference type="InterPro" id="IPR007918">
    <property type="entry name" value="MDM35_apoptosis"/>
</dbReference>